<keyword evidence="3" id="KW-1185">Reference proteome</keyword>
<feature type="region of interest" description="Disordered" evidence="1">
    <location>
        <begin position="394"/>
        <end position="414"/>
    </location>
</feature>
<proteinExistence type="predicted"/>
<name>A0A9N9SBJ4_PHACE</name>
<evidence type="ECO:0000256" key="1">
    <source>
        <dbReference type="SAM" id="MobiDB-lite"/>
    </source>
</evidence>
<protein>
    <submittedName>
        <fullName evidence="2">Uncharacterized protein</fullName>
    </submittedName>
</protein>
<organism evidence="2 3">
    <name type="scientific">Phaedon cochleariae</name>
    <name type="common">Mustard beetle</name>
    <dbReference type="NCBI Taxonomy" id="80249"/>
    <lineage>
        <taxon>Eukaryota</taxon>
        <taxon>Metazoa</taxon>
        <taxon>Ecdysozoa</taxon>
        <taxon>Arthropoda</taxon>
        <taxon>Hexapoda</taxon>
        <taxon>Insecta</taxon>
        <taxon>Pterygota</taxon>
        <taxon>Neoptera</taxon>
        <taxon>Endopterygota</taxon>
        <taxon>Coleoptera</taxon>
        <taxon>Polyphaga</taxon>
        <taxon>Cucujiformia</taxon>
        <taxon>Chrysomeloidea</taxon>
        <taxon>Chrysomelidae</taxon>
        <taxon>Chrysomelinae</taxon>
        <taxon>Chrysomelini</taxon>
        <taxon>Phaedon</taxon>
    </lineage>
</organism>
<dbReference type="OrthoDB" id="10068368at2759"/>
<sequence>MVHLSDEVNRMGPLIDAELERVDRKHAQLTQLSGDLVDALGLYHTLMREQPFSGAGKMGYGYQPPSTPMVSPCSPTEFHLTLIINAGLLHINDLLEATSCPVHSFADDSTLRTASSSRAPIPATQIRNERRRNVDNINMDLATIFEWGSNNLVEFNANKTQVCFFSRKADLTVPNISFSGVTIPLKTSILMLGITISSNLSWDNHCSTQTYPETVRFCPKKGNSSRGDASLTNSLTSLEHRRKVGDLALFYRYFYGRCSPEISTIVPPLAVPARLTVTTDTTRPADSDDSAIIDNITLVDFKVLSLQIKKLQAGYMSPVSPGIPRVYNIKFQQGFPPGMHMGPPPGMPHQPHDRPQFAMPPQPGLPPQQFHPMMAAGQGSIPPGRLPPTVGQMGGPQMHMHQHEQQLAHYPGPG</sequence>
<dbReference type="AlphaFoldDB" id="A0A9N9SBJ4"/>
<evidence type="ECO:0000313" key="2">
    <source>
        <dbReference type="EMBL" id="CAG9814044.1"/>
    </source>
</evidence>
<reference evidence="2" key="1">
    <citation type="submission" date="2022-01" db="EMBL/GenBank/DDBJ databases">
        <authorList>
            <person name="King R."/>
        </authorList>
    </citation>
    <scope>NUCLEOTIDE SEQUENCE</scope>
</reference>
<evidence type="ECO:0000313" key="3">
    <source>
        <dbReference type="Proteomes" id="UP001153737"/>
    </source>
</evidence>
<dbReference type="Proteomes" id="UP001153737">
    <property type="component" value="Chromosome 10"/>
</dbReference>
<dbReference type="EMBL" id="OU896716">
    <property type="protein sequence ID" value="CAG9814044.1"/>
    <property type="molecule type" value="Genomic_DNA"/>
</dbReference>
<feature type="region of interest" description="Disordered" evidence="1">
    <location>
        <begin position="342"/>
        <end position="366"/>
    </location>
</feature>
<dbReference type="Gene3D" id="1.20.5.1940">
    <property type="match status" value="1"/>
</dbReference>
<gene>
    <name evidence="2" type="ORF">PHAECO_LOCUS1501</name>
</gene>
<accession>A0A9N9SBJ4</accession>
<reference evidence="2" key="2">
    <citation type="submission" date="2022-10" db="EMBL/GenBank/DDBJ databases">
        <authorList>
            <consortium name="ENA_rothamsted_submissions"/>
            <consortium name="culmorum"/>
            <person name="King R."/>
        </authorList>
    </citation>
    <scope>NUCLEOTIDE SEQUENCE</scope>
</reference>